<dbReference type="EMBL" id="LAZR01003621">
    <property type="protein sequence ID" value="KKN16350.1"/>
    <property type="molecule type" value="Genomic_DNA"/>
</dbReference>
<proteinExistence type="predicted"/>
<reference evidence="1" key="1">
    <citation type="journal article" date="2015" name="Nature">
        <title>Complex archaea that bridge the gap between prokaryotes and eukaryotes.</title>
        <authorList>
            <person name="Spang A."/>
            <person name="Saw J.H."/>
            <person name="Jorgensen S.L."/>
            <person name="Zaremba-Niedzwiedzka K."/>
            <person name="Martijn J."/>
            <person name="Lind A.E."/>
            <person name="van Eijk R."/>
            <person name="Schleper C."/>
            <person name="Guy L."/>
            <person name="Ettema T.J."/>
        </authorList>
    </citation>
    <scope>NUCLEOTIDE SEQUENCE</scope>
</reference>
<protein>
    <submittedName>
        <fullName evidence="1">Uncharacterized protein</fullName>
    </submittedName>
</protein>
<comment type="caution">
    <text evidence="1">The sequence shown here is derived from an EMBL/GenBank/DDBJ whole genome shotgun (WGS) entry which is preliminary data.</text>
</comment>
<organism evidence="1">
    <name type="scientific">marine sediment metagenome</name>
    <dbReference type="NCBI Taxonomy" id="412755"/>
    <lineage>
        <taxon>unclassified sequences</taxon>
        <taxon>metagenomes</taxon>
        <taxon>ecological metagenomes</taxon>
    </lineage>
</organism>
<sequence length="127" mass="14064">MFTDASAQVANLTVVFVCVNAYNAEGDTMLLDWLVTDEQATHTKLLSEYQALEEEYARQDEPPEIDTQLGVLEAEIQKIEIRPLAFNPTDIGRAGAFVMFDRYGALAVSRGYDHLTSDESVEDGNTA</sequence>
<evidence type="ECO:0000313" key="1">
    <source>
        <dbReference type="EMBL" id="KKN16350.1"/>
    </source>
</evidence>
<accession>A0A0F9NA07</accession>
<dbReference type="AlphaFoldDB" id="A0A0F9NA07"/>
<name>A0A0F9NA07_9ZZZZ</name>
<gene>
    <name evidence="1" type="ORF">LCGC14_0976790</name>
</gene>